<proteinExistence type="predicted"/>
<evidence type="ECO:0000313" key="2">
    <source>
        <dbReference type="EMBL" id="MCX8530888.1"/>
    </source>
</evidence>
<keyword evidence="1" id="KW-0472">Membrane</keyword>
<sequence>MKELILKKIALRKRWSLGIFITCLVLMWAGLFILLYYISRDNNNNNYLHFPLLLIFFICILFSILGIFMFKFFKSYKNTVDDLSEQESSIFVEQGALRSFGEQWLPSFIIYKDKVKFFKLLKQPEYAFTDIKSIQFKRFNFTKSRQDCRITFQMANGLKHHFNVQGNLTQRIYLKNEALVSNPQIIIDDRYT</sequence>
<accession>A0ABT3XYB4</accession>
<gene>
    <name evidence="2" type="ORF">OEA66_00825</name>
</gene>
<evidence type="ECO:0000313" key="3">
    <source>
        <dbReference type="Proteomes" id="UP001070176"/>
    </source>
</evidence>
<feature type="transmembrane region" description="Helical" evidence="1">
    <location>
        <begin position="50"/>
        <end position="70"/>
    </location>
</feature>
<organism evidence="2 3">
    <name type="scientific">Chryseobacterium luquanense</name>
    <dbReference type="NCBI Taxonomy" id="2983766"/>
    <lineage>
        <taxon>Bacteria</taxon>
        <taxon>Pseudomonadati</taxon>
        <taxon>Bacteroidota</taxon>
        <taxon>Flavobacteriia</taxon>
        <taxon>Flavobacteriales</taxon>
        <taxon>Weeksellaceae</taxon>
        <taxon>Chryseobacterium group</taxon>
        <taxon>Chryseobacterium</taxon>
    </lineage>
</organism>
<dbReference type="Proteomes" id="UP001070176">
    <property type="component" value="Unassembled WGS sequence"/>
</dbReference>
<comment type="caution">
    <text evidence="2">The sequence shown here is derived from an EMBL/GenBank/DDBJ whole genome shotgun (WGS) entry which is preliminary data.</text>
</comment>
<dbReference type="RefSeq" id="WP_267279562.1">
    <property type="nucleotide sequence ID" value="NZ_JAOVZV010000001.1"/>
</dbReference>
<feature type="transmembrane region" description="Helical" evidence="1">
    <location>
        <begin position="15"/>
        <end position="38"/>
    </location>
</feature>
<keyword evidence="3" id="KW-1185">Reference proteome</keyword>
<reference evidence="2" key="1">
    <citation type="submission" date="2022-10" db="EMBL/GenBank/DDBJ databases">
        <title>Chryseobacterium sp. nov., a novel bacterial species.</title>
        <authorList>
            <person name="Cao Y."/>
        </authorList>
    </citation>
    <scope>NUCLEOTIDE SEQUENCE</scope>
    <source>
        <strain evidence="2">KC 927</strain>
    </source>
</reference>
<dbReference type="EMBL" id="JAOVZV010000001">
    <property type="protein sequence ID" value="MCX8530888.1"/>
    <property type="molecule type" value="Genomic_DNA"/>
</dbReference>
<protein>
    <submittedName>
        <fullName evidence="2">Uncharacterized protein</fullName>
    </submittedName>
</protein>
<name>A0ABT3XYB4_9FLAO</name>
<keyword evidence="1" id="KW-1133">Transmembrane helix</keyword>
<keyword evidence="1" id="KW-0812">Transmembrane</keyword>
<evidence type="ECO:0000256" key="1">
    <source>
        <dbReference type="SAM" id="Phobius"/>
    </source>
</evidence>